<proteinExistence type="predicted"/>
<evidence type="ECO:0000313" key="2">
    <source>
        <dbReference type="Proteomes" id="UP000002216"/>
    </source>
</evidence>
<dbReference type="HOGENOM" id="CLU_181382_0_0_7"/>
<dbReference type="InterPro" id="IPR008651">
    <property type="entry name" value="Uncharacterised_HicB"/>
</dbReference>
<dbReference type="RefSeq" id="WP_012805516.1">
    <property type="nucleotide sequence ID" value="NC_013173.1"/>
</dbReference>
<evidence type="ECO:0000313" key="1">
    <source>
        <dbReference type="EMBL" id="ACU88431.1"/>
    </source>
</evidence>
<dbReference type="OrthoDB" id="5420897at2"/>
<dbReference type="Pfam" id="PF05534">
    <property type="entry name" value="HicB"/>
    <property type="match status" value="1"/>
</dbReference>
<dbReference type="AlphaFoldDB" id="C7LV89"/>
<dbReference type="eggNOG" id="ENOG5033612">
    <property type="taxonomic scope" value="Bacteria"/>
</dbReference>
<dbReference type="SUPFAM" id="SSF47598">
    <property type="entry name" value="Ribbon-helix-helix"/>
    <property type="match status" value="1"/>
</dbReference>
<organism evidence="1 2">
    <name type="scientific">Desulfomicrobium baculatum (strain DSM 4028 / VKM B-1378 / X)</name>
    <name type="common">Desulfovibrio baculatus</name>
    <dbReference type="NCBI Taxonomy" id="525897"/>
    <lineage>
        <taxon>Bacteria</taxon>
        <taxon>Pseudomonadati</taxon>
        <taxon>Thermodesulfobacteriota</taxon>
        <taxon>Desulfovibrionia</taxon>
        <taxon>Desulfovibrionales</taxon>
        <taxon>Desulfomicrobiaceae</taxon>
        <taxon>Desulfomicrobium</taxon>
    </lineage>
</organism>
<sequence length="86" mass="9966">MKTLSIRGVDEDLGKLIKIAAKKEEKSVNNFVLDVLRKQVGTGKEKRFSREWHDLDSLFGSWSAEEYADIQGRIDAQRQVDDELWK</sequence>
<keyword evidence="2" id="KW-1185">Reference proteome</keyword>
<dbReference type="InterPro" id="IPR010985">
    <property type="entry name" value="Ribbon_hlx_hlx"/>
</dbReference>
<dbReference type="GO" id="GO:0006355">
    <property type="term" value="P:regulation of DNA-templated transcription"/>
    <property type="evidence" value="ECO:0007669"/>
    <property type="project" value="InterPro"/>
</dbReference>
<reference evidence="1 2" key="1">
    <citation type="journal article" date="2009" name="Stand. Genomic Sci.">
        <title>Complete genome sequence of Desulfomicrobium baculatum type strain (X).</title>
        <authorList>
            <person name="Copeland A."/>
            <person name="Spring S."/>
            <person name="Goker M."/>
            <person name="Schneider S."/>
            <person name="Lapidus A."/>
            <person name="Del Rio T.G."/>
            <person name="Tice H."/>
            <person name="Cheng J.F."/>
            <person name="Chen F."/>
            <person name="Nolan M."/>
            <person name="Bruce D."/>
            <person name="Goodwin L."/>
            <person name="Pitluck S."/>
            <person name="Ivanova N."/>
            <person name="Mavrommatis K."/>
            <person name="Ovchinnikova G."/>
            <person name="Pati A."/>
            <person name="Chen A."/>
            <person name="Palaniappan K."/>
            <person name="Land M."/>
            <person name="Hauser L."/>
            <person name="Chang Y.J."/>
            <person name="Jeffries C.C."/>
            <person name="Meincke L."/>
            <person name="Sims D."/>
            <person name="Brettin T."/>
            <person name="Detter J.C."/>
            <person name="Han C."/>
            <person name="Chain P."/>
            <person name="Bristow J."/>
            <person name="Eisen J.A."/>
            <person name="Markowitz V."/>
            <person name="Hugenholtz P."/>
            <person name="Kyrpides N.C."/>
            <person name="Klenk H.P."/>
            <person name="Lucas S."/>
        </authorList>
    </citation>
    <scope>NUCLEOTIDE SEQUENCE [LARGE SCALE GENOMIC DNA]</scope>
    <source>
        <strain evidence="2">DSM 4028 / VKM B-1378 / X</strain>
    </source>
</reference>
<name>C7LV89_DESBD</name>
<accession>C7LV89</accession>
<gene>
    <name evidence="1" type="ordered locus">Dbac_0304</name>
</gene>
<dbReference type="EMBL" id="CP001629">
    <property type="protein sequence ID" value="ACU88431.1"/>
    <property type="molecule type" value="Genomic_DNA"/>
</dbReference>
<dbReference type="Proteomes" id="UP000002216">
    <property type="component" value="Chromosome"/>
</dbReference>
<dbReference type="KEGG" id="dba:Dbac_0304"/>
<protein>
    <submittedName>
        <fullName evidence="1">Uncharacterized protein</fullName>
    </submittedName>
</protein>